<dbReference type="SMART" id="SM00398">
    <property type="entry name" value="HMG"/>
    <property type="match status" value="1"/>
</dbReference>
<evidence type="ECO:0000259" key="2">
    <source>
        <dbReference type="PROSITE" id="PS50118"/>
    </source>
</evidence>
<comment type="caution">
    <text evidence="3">The sequence shown here is derived from an EMBL/GenBank/DDBJ whole genome shotgun (WGS) entry which is preliminary data.</text>
</comment>
<dbReference type="GO" id="GO:0005634">
    <property type="term" value="C:nucleus"/>
    <property type="evidence" value="ECO:0007669"/>
    <property type="project" value="UniProtKB-UniRule"/>
</dbReference>
<dbReference type="Pfam" id="PF00505">
    <property type="entry name" value="HMG_box"/>
    <property type="match status" value="1"/>
</dbReference>
<evidence type="ECO:0000313" key="3">
    <source>
        <dbReference type="EMBL" id="GBB88430.1"/>
    </source>
</evidence>
<feature type="domain" description="HMG box" evidence="2">
    <location>
        <begin position="67"/>
        <end position="132"/>
    </location>
</feature>
<reference evidence="3 4" key="1">
    <citation type="submission" date="2017-11" db="EMBL/GenBank/DDBJ databases">
        <title>The genome of Rhizophagus clarus HR1 reveals common genetic basis of auxotrophy among arbuscular mycorrhizal fungi.</title>
        <authorList>
            <person name="Kobayashi Y."/>
        </authorList>
    </citation>
    <scope>NUCLEOTIDE SEQUENCE [LARGE SCALE GENOMIC DNA]</scope>
    <source>
        <strain evidence="3 4">HR1</strain>
    </source>
</reference>
<keyword evidence="1" id="KW-0238">DNA-binding</keyword>
<dbReference type="GO" id="GO:0003677">
    <property type="term" value="F:DNA binding"/>
    <property type="evidence" value="ECO:0007669"/>
    <property type="project" value="UniProtKB-UniRule"/>
</dbReference>
<name>A0A2Z6QE21_9GLOM</name>
<dbReference type="Proteomes" id="UP000247702">
    <property type="component" value="Unassembled WGS sequence"/>
</dbReference>
<evidence type="ECO:0000313" key="4">
    <source>
        <dbReference type="Proteomes" id="UP000247702"/>
    </source>
</evidence>
<keyword evidence="4" id="KW-1185">Reference proteome</keyword>
<protein>
    <recommendedName>
        <fullName evidence="2">HMG box domain-containing protein</fullName>
    </recommendedName>
</protein>
<keyword evidence="1" id="KW-0539">Nucleus</keyword>
<sequence length="152" mass="18171">MQPHPSSSFLKKKIYYFLNLIMSQPRTYEEIVNSTNYKFNLSIDELLKPSRRTRRNIDLIHLNLLTPPRPQNAFMLYLRNKKADGMFKSAGSKILKQIGTMWRNETNEVKDLFYALAKLAEERHSIEYPNYNYRYSSTRLAGKRRSRRIYKL</sequence>
<dbReference type="STRING" id="94130.A0A2Z6QE21"/>
<dbReference type="InterPro" id="IPR036910">
    <property type="entry name" value="HMG_box_dom_sf"/>
</dbReference>
<organism evidence="3 4">
    <name type="scientific">Rhizophagus clarus</name>
    <dbReference type="NCBI Taxonomy" id="94130"/>
    <lineage>
        <taxon>Eukaryota</taxon>
        <taxon>Fungi</taxon>
        <taxon>Fungi incertae sedis</taxon>
        <taxon>Mucoromycota</taxon>
        <taxon>Glomeromycotina</taxon>
        <taxon>Glomeromycetes</taxon>
        <taxon>Glomerales</taxon>
        <taxon>Glomeraceae</taxon>
        <taxon>Rhizophagus</taxon>
    </lineage>
</organism>
<dbReference type="SUPFAM" id="SSF47095">
    <property type="entry name" value="HMG-box"/>
    <property type="match status" value="1"/>
</dbReference>
<accession>A0A2Z6QE21</accession>
<dbReference type="InterPro" id="IPR009071">
    <property type="entry name" value="HMG_box_dom"/>
</dbReference>
<proteinExistence type="predicted"/>
<evidence type="ECO:0000256" key="1">
    <source>
        <dbReference type="PROSITE-ProRule" id="PRU00267"/>
    </source>
</evidence>
<dbReference type="AlphaFoldDB" id="A0A2Z6QE21"/>
<feature type="DNA-binding region" description="HMG box" evidence="1">
    <location>
        <begin position="67"/>
        <end position="132"/>
    </location>
</feature>
<dbReference type="EMBL" id="BEXD01000557">
    <property type="protein sequence ID" value="GBB88430.1"/>
    <property type="molecule type" value="Genomic_DNA"/>
</dbReference>
<dbReference type="PROSITE" id="PS50118">
    <property type="entry name" value="HMG_BOX_2"/>
    <property type="match status" value="1"/>
</dbReference>
<dbReference type="Gene3D" id="1.10.30.10">
    <property type="entry name" value="High mobility group box domain"/>
    <property type="match status" value="1"/>
</dbReference>
<gene>
    <name evidence="3" type="ORF">RclHR1_00150026</name>
</gene>